<dbReference type="PROSITE" id="PS51257">
    <property type="entry name" value="PROKAR_LIPOPROTEIN"/>
    <property type="match status" value="1"/>
</dbReference>
<name>A0A3B0CF30_9FLAO</name>
<dbReference type="Gene3D" id="3.20.20.190">
    <property type="entry name" value="Phosphatidylinositol (PI) phosphodiesterase"/>
    <property type="match status" value="1"/>
</dbReference>
<reference evidence="2 3" key="1">
    <citation type="submission" date="2018-10" db="EMBL/GenBank/DDBJ databases">
        <title>Ulvibacterium marinum gen. nov., sp. nov., a novel marine bacterium of the family Flavobacteriaceae, isolated from a culture of the green alga Ulva prolifera.</title>
        <authorList>
            <person name="Zhang Z."/>
        </authorList>
    </citation>
    <scope>NUCLEOTIDE SEQUENCE [LARGE SCALE GENOMIC DNA]</scope>
    <source>
        <strain evidence="2 3">CCMM003</strain>
    </source>
</reference>
<feature type="domain" description="GP-PDE" evidence="1">
    <location>
        <begin position="26"/>
        <end position="251"/>
    </location>
</feature>
<dbReference type="Proteomes" id="UP000276603">
    <property type="component" value="Unassembled WGS sequence"/>
</dbReference>
<dbReference type="SUPFAM" id="SSF51695">
    <property type="entry name" value="PLC-like phosphodiesterases"/>
    <property type="match status" value="1"/>
</dbReference>
<sequence>MKNGSRFIAILVLTIVIQSCNDMKEPLVIGHRGAMGHETENTLASIQKALNLGVDMIEIDVFKITSGETVVFHDETVNRLTNGGGNIEEYEIEELRKLIVQGNHKIPLLQDVLELINNKVRLNIELKGADTADSVNAIVNHYVEQKEWVLDNFIISSFRWGELKRTRELNTIIPIAILTSDNPLDGLPIAKELNAEAINPNYRKLNLEIAKEIQNAGFKVYPWTVNEPEDIARMKQIGVDGIITNYPERVN</sequence>
<dbReference type="Pfam" id="PF03009">
    <property type="entry name" value="GDPD"/>
    <property type="match status" value="1"/>
</dbReference>
<evidence type="ECO:0000313" key="3">
    <source>
        <dbReference type="Proteomes" id="UP000276603"/>
    </source>
</evidence>
<protein>
    <submittedName>
        <fullName evidence="2">Glycerophosphodiester phosphodiesterase</fullName>
    </submittedName>
</protein>
<comment type="caution">
    <text evidence="2">The sequence shown here is derived from an EMBL/GenBank/DDBJ whole genome shotgun (WGS) entry which is preliminary data.</text>
</comment>
<proteinExistence type="predicted"/>
<dbReference type="GO" id="GO:0008081">
    <property type="term" value="F:phosphoric diester hydrolase activity"/>
    <property type="evidence" value="ECO:0007669"/>
    <property type="project" value="InterPro"/>
</dbReference>
<organism evidence="2 3">
    <name type="scientific">Ulvibacterium marinum</name>
    <dbReference type="NCBI Taxonomy" id="2419782"/>
    <lineage>
        <taxon>Bacteria</taxon>
        <taxon>Pseudomonadati</taxon>
        <taxon>Bacteroidota</taxon>
        <taxon>Flavobacteriia</taxon>
        <taxon>Flavobacteriales</taxon>
        <taxon>Flavobacteriaceae</taxon>
        <taxon>Ulvibacterium</taxon>
    </lineage>
</organism>
<dbReference type="PANTHER" id="PTHR46211:SF14">
    <property type="entry name" value="GLYCEROPHOSPHODIESTER PHOSPHODIESTERASE"/>
    <property type="match status" value="1"/>
</dbReference>
<dbReference type="OrthoDB" id="384721at2"/>
<dbReference type="AlphaFoldDB" id="A0A3B0CF30"/>
<dbReference type="InterPro" id="IPR017946">
    <property type="entry name" value="PLC-like_Pdiesterase_TIM-brl"/>
</dbReference>
<dbReference type="GO" id="GO:0006629">
    <property type="term" value="P:lipid metabolic process"/>
    <property type="evidence" value="ECO:0007669"/>
    <property type="project" value="InterPro"/>
</dbReference>
<gene>
    <name evidence="2" type="ORF">D7Z94_05445</name>
</gene>
<dbReference type="PROSITE" id="PS51704">
    <property type="entry name" value="GP_PDE"/>
    <property type="match status" value="1"/>
</dbReference>
<dbReference type="InterPro" id="IPR030395">
    <property type="entry name" value="GP_PDE_dom"/>
</dbReference>
<dbReference type="EMBL" id="RBCJ01000001">
    <property type="protein sequence ID" value="RKN83274.1"/>
    <property type="molecule type" value="Genomic_DNA"/>
</dbReference>
<keyword evidence="3" id="KW-1185">Reference proteome</keyword>
<accession>A0A3B0CF30</accession>
<evidence type="ECO:0000313" key="2">
    <source>
        <dbReference type="EMBL" id="RKN83274.1"/>
    </source>
</evidence>
<dbReference type="PANTHER" id="PTHR46211">
    <property type="entry name" value="GLYCEROPHOSPHORYL DIESTER PHOSPHODIESTERASE"/>
    <property type="match status" value="1"/>
</dbReference>
<evidence type="ECO:0000259" key="1">
    <source>
        <dbReference type="PROSITE" id="PS51704"/>
    </source>
</evidence>